<evidence type="ECO:0000313" key="3">
    <source>
        <dbReference type="Proteomes" id="UP001605261"/>
    </source>
</evidence>
<dbReference type="EMBL" id="JBHGCJ010000006">
    <property type="protein sequence ID" value="MFG6109570.1"/>
    <property type="molecule type" value="Genomic_DNA"/>
</dbReference>
<protein>
    <submittedName>
        <fullName evidence="2">Uncharacterized protein</fullName>
    </submittedName>
</protein>
<dbReference type="RefSeq" id="WP_394163264.1">
    <property type="nucleotide sequence ID" value="NZ_JBHGCJ010000006.1"/>
</dbReference>
<keyword evidence="1" id="KW-1133">Transmembrane helix</keyword>
<gene>
    <name evidence="2" type="ORF">ACEU0G_003583</name>
</gene>
<reference evidence="2 3" key="1">
    <citation type="submission" date="2024-09" db="EMBL/GenBank/DDBJ databases">
        <authorList>
            <consortium name="All-Russian atlas of soil microorganisms"/>
            <consortium name="as a basis for the search for new antimicrobial producers and enzymes with unique properties"/>
            <person name="Sokolova E.A."/>
            <person name="Voronina E.N."/>
        </authorList>
    </citation>
    <scope>NUCLEOTIDE SEQUENCE [LARGE SCALE GENOMIC DNA]</scope>
    <source>
        <strain evidence="2 3">AF-22b-331.1</strain>
    </source>
</reference>
<organism evidence="2 3">
    <name type="scientific">Stenotrophomonas nematodicola</name>
    <dbReference type="NCBI Taxonomy" id="2656746"/>
    <lineage>
        <taxon>Bacteria</taxon>
        <taxon>Pseudomonadati</taxon>
        <taxon>Pseudomonadota</taxon>
        <taxon>Gammaproteobacteria</taxon>
        <taxon>Lysobacterales</taxon>
        <taxon>Lysobacteraceae</taxon>
        <taxon>Stenotrophomonas</taxon>
    </lineage>
</organism>
<keyword evidence="3" id="KW-1185">Reference proteome</keyword>
<comment type="caution">
    <text evidence="2">The sequence shown here is derived from an EMBL/GenBank/DDBJ whole genome shotgun (WGS) entry which is preliminary data.</text>
</comment>
<name>A0ABW7CXG2_9GAMM</name>
<proteinExistence type="predicted"/>
<evidence type="ECO:0000256" key="1">
    <source>
        <dbReference type="SAM" id="Phobius"/>
    </source>
</evidence>
<feature type="transmembrane region" description="Helical" evidence="1">
    <location>
        <begin position="22"/>
        <end position="41"/>
    </location>
</feature>
<keyword evidence="1" id="KW-0472">Membrane</keyword>
<evidence type="ECO:0000313" key="2">
    <source>
        <dbReference type="EMBL" id="MFG6109570.1"/>
    </source>
</evidence>
<sequence>MPSGLRAIAPGAMMVADPLPDIAVPTLWIGIGNLIFGMLQVPVASRLRRLR</sequence>
<dbReference type="Proteomes" id="UP001605261">
    <property type="component" value="Unassembled WGS sequence"/>
</dbReference>
<accession>A0ABW7CXG2</accession>
<keyword evidence="1" id="KW-0812">Transmembrane</keyword>